<dbReference type="InterPro" id="IPR045743">
    <property type="entry name" value="DUF6089"/>
</dbReference>
<dbReference type="EMBL" id="CP039396">
    <property type="protein sequence ID" value="QCD42260.1"/>
    <property type="molecule type" value="Genomic_DNA"/>
</dbReference>
<dbReference type="InterPro" id="IPR011250">
    <property type="entry name" value="OMP/PagP_B-barrel"/>
</dbReference>
<protein>
    <recommendedName>
        <fullName evidence="2">DUF6089 domain-containing protein</fullName>
    </recommendedName>
</protein>
<dbReference type="RefSeq" id="WP_136415323.1">
    <property type="nucleotide sequence ID" value="NZ_CP039396.1"/>
</dbReference>
<dbReference type="AlphaFoldDB" id="A0A4P7W498"/>
<reference evidence="4" key="1">
    <citation type="submission" date="2019-02" db="EMBL/GenBank/DDBJ databases">
        <title>Isolation and identification of novel species under the genus Muribaculum.</title>
        <authorList>
            <person name="Miyake S."/>
            <person name="Ding Y."/>
            <person name="Low A."/>
            <person name="Soh M."/>
            <person name="Seedorf H."/>
        </authorList>
    </citation>
    <scope>NUCLEOTIDE SEQUENCE [LARGE SCALE GENOMIC DNA]</scope>
    <source>
        <strain evidence="4">H5</strain>
    </source>
</reference>
<feature type="domain" description="DUF6089" evidence="2">
    <location>
        <begin position="34"/>
        <end position="229"/>
    </location>
</feature>
<accession>A0A4P7W498</accession>
<organism evidence="3 4">
    <name type="scientific">Duncaniella dubosii</name>
    <dbReference type="NCBI Taxonomy" id="2518971"/>
    <lineage>
        <taxon>Bacteria</taxon>
        <taxon>Pseudomonadati</taxon>
        <taxon>Bacteroidota</taxon>
        <taxon>Bacteroidia</taxon>
        <taxon>Bacteroidales</taxon>
        <taxon>Muribaculaceae</taxon>
        <taxon>Duncaniella</taxon>
    </lineage>
</organism>
<evidence type="ECO:0000313" key="4">
    <source>
        <dbReference type="Proteomes" id="UP000297149"/>
    </source>
</evidence>
<feature type="signal peptide" evidence="1">
    <location>
        <begin position="1"/>
        <end position="23"/>
    </location>
</feature>
<sequence length="233" mass="25617">MKSLFLSLIVASCGSVIPATAYAQTQESVETYKFDAGVGLGMSGYLGDANESSLFAHPGVALNGSFRYLINTRWAIRGLFTAASLSGTTADMDNVLPEGKVYDFKSWVYDLGGRVEFNFFNYGIGEKYKNLSRISPYLSLGLGVTMSSTSGDSYVAMSLPMAFGVKYKVKPRVNLSLEFCMTKVFGDNVDSGELSDLYQIKSSFLKNTDWYSTIMLGISYEFGKRCVTCHRID</sequence>
<feature type="chain" id="PRO_5020972936" description="DUF6089 domain-containing protein" evidence="1">
    <location>
        <begin position="24"/>
        <end position="233"/>
    </location>
</feature>
<evidence type="ECO:0000256" key="1">
    <source>
        <dbReference type="SAM" id="SignalP"/>
    </source>
</evidence>
<gene>
    <name evidence="3" type="ORF">E7747_08195</name>
</gene>
<keyword evidence="4" id="KW-1185">Reference proteome</keyword>
<dbReference type="Gene3D" id="2.40.160.20">
    <property type="match status" value="1"/>
</dbReference>
<dbReference type="KEGG" id="ddb:E7747_08195"/>
<name>A0A4P7W498_9BACT</name>
<dbReference type="SUPFAM" id="SSF56925">
    <property type="entry name" value="OMPA-like"/>
    <property type="match status" value="1"/>
</dbReference>
<dbReference type="Proteomes" id="UP000297149">
    <property type="component" value="Chromosome"/>
</dbReference>
<evidence type="ECO:0000259" key="2">
    <source>
        <dbReference type="Pfam" id="PF19573"/>
    </source>
</evidence>
<evidence type="ECO:0000313" key="3">
    <source>
        <dbReference type="EMBL" id="QCD42260.1"/>
    </source>
</evidence>
<dbReference type="Pfam" id="PF19573">
    <property type="entry name" value="DUF6089"/>
    <property type="match status" value="1"/>
</dbReference>
<keyword evidence="1" id="KW-0732">Signal</keyword>
<proteinExistence type="predicted"/>